<feature type="region of interest" description="Disordered" evidence="2">
    <location>
        <begin position="392"/>
        <end position="437"/>
    </location>
</feature>
<dbReference type="STRING" id="1447875.A0A2B7XQZ7"/>
<feature type="compositionally biased region" description="Basic and acidic residues" evidence="2">
    <location>
        <begin position="392"/>
        <end position="405"/>
    </location>
</feature>
<evidence type="ECO:0008006" key="5">
    <source>
        <dbReference type="Google" id="ProtNLM"/>
    </source>
</evidence>
<comment type="caution">
    <text evidence="3">The sequence shown here is derived from an EMBL/GenBank/DDBJ whole genome shotgun (WGS) entry which is preliminary data.</text>
</comment>
<reference evidence="3 4" key="1">
    <citation type="submission" date="2017-10" db="EMBL/GenBank/DDBJ databases">
        <title>Comparative genomics in systemic dimorphic fungi from Ajellomycetaceae.</title>
        <authorList>
            <person name="Munoz J.F."/>
            <person name="Mcewen J.G."/>
            <person name="Clay O.K."/>
            <person name="Cuomo C.A."/>
        </authorList>
    </citation>
    <scope>NUCLEOTIDE SEQUENCE [LARGE SCALE GENOMIC DNA]</scope>
    <source>
        <strain evidence="3 4">UAMH5409</strain>
    </source>
</reference>
<evidence type="ECO:0000313" key="4">
    <source>
        <dbReference type="Proteomes" id="UP000223968"/>
    </source>
</evidence>
<evidence type="ECO:0000313" key="3">
    <source>
        <dbReference type="EMBL" id="PGH11390.1"/>
    </source>
</evidence>
<dbReference type="OrthoDB" id="5386595at2759"/>
<dbReference type="EMBL" id="PDNB01000073">
    <property type="protein sequence ID" value="PGH11390.1"/>
    <property type="molecule type" value="Genomic_DNA"/>
</dbReference>
<name>A0A2B7XQZ7_9EURO</name>
<feature type="coiled-coil region" evidence="1">
    <location>
        <begin position="111"/>
        <end position="138"/>
    </location>
</feature>
<sequence length="437" mass="50083">MDKCPVIPPRSSSKKPYIPPEEHLRLLPAASRERLASFRRDISTATFASQDSTTSILLEKRIEELSTDLNFYKTYHDGLFQAVASGTVPPDQYTALTRDSLKKCAQIGGELSVLKKQARGLEQDLEEARENKRANRDAEPNTEFMERAYTSTIKARIMAASRQRKKSFDQSEFRRKVIKYLNAEGGPDEGIWCHLTGWYGDKDQVRAAHLVHKTLEGDELAHLFGDKELVISDRRNGLDRDVVVIVPIPPIEGQPVGRWMCLLVDQSKQKDMIYRVQNTILRWKDLDRRELTFRSENRPAKRFLYFRFIITYIDAKQKGNLAWVQDVESRKVFWATPGSYLRKSMLRTLARNISGVEMPPAIYEGNTFESGDDVGDADLIVAGLLRQATVESIKRTEEAERGEYKDDSEDDDEEDDEDDSDDDDEDRDDNANEYVVD</sequence>
<dbReference type="AlphaFoldDB" id="A0A2B7XQZ7"/>
<keyword evidence="1" id="KW-0175">Coiled coil</keyword>
<evidence type="ECO:0000256" key="1">
    <source>
        <dbReference type="SAM" id="Coils"/>
    </source>
</evidence>
<protein>
    <recommendedName>
        <fullName evidence="5">HNH nuclease domain-containing protein</fullName>
    </recommendedName>
</protein>
<keyword evidence="4" id="KW-1185">Reference proteome</keyword>
<gene>
    <name evidence="3" type="ORF">AJ79_04891</name>
</gene>
<accession>A0A2B7XQZ7</accession>
<proteinExistence type="predicted"/>
<dbReference type="Proteomes" id="UP000223968">
    <property type="component" value="Unassembled WGS sequence"/>
</dbReference>
<evidence type="ECO:0000256" key="2">
    <source>
        <dbReference type="SAM" id="MobiDB-lite"/>
    </source>
</evidence>
<organism evidence="3 4">
    <name type="scientific">Helicocarpus griseus UAMH5409</name>
    <dbReference type="NCBI Taxonomy" id="1447875"/>
    <lineage>
        <taxon>Eukaryota</taxon>
        <taxon>Fungi</taxon>
        <taxon>Dikarya</taxon>
        <taxon>Ascomycota</taxon>
        <taxon>Pezizomycotina</taxon>
        <taxon>Eurotiomycetes</taxon>
        <taxon>Eurotiomycetidae</taxon>
        <taxon>Onygenales</taxon>
        <taxon>Ajellomycetaceae</taxon>
        <taxon>Helicocarpus</taxon>
    </lineage>
</organism>
<feature type="compositionally biased region" description="Acidic residues" evidence="2">
    <location>
        <begin position="406"/>
        <end position="428"/>
    </location>
</feature>